<keyword evidence="4 6" id="KW-0560">Oxidoreductase</keyword>
<dbReference type="EC" id="1.-.-.-" evidence="6"/>
<dbReference type="PANTHER" id="PTHR11748">
    <property type="entry name" value="D-LACTATE DEHYDROGENASE"/>
    <property type="match status" value="1"/>
</dbReference>
<dbReference type="PANTHER" id="PTHR11748:SF103">
    <property type="entry name" value="GLYCOLATE OXIDASE SUBUNIT GLCE"/>
    <property type="match status" value="1"/>
</dbReference>
<keyword evidence="3" id="KW-0274">FAD</keyword>
<accession>A0A517Z6I6</accession>
<evidence type="ECO:0000256" key="3">
    <source>
        <dbReference type="ARBA" id="ARBA00022827"/>
    </source>
</evidence>
<evidence type="ECO:0000313" key="7">
    <source>
        <dbReference type="Proteomes" id="UP000320496"/>
    </source>
</evidence>
<dbReference type="EMBL" id="CP036275">
    <property type="protein sequence ID" value="QDU38098.1"/>
    <property type="molecule type" value="Genomic_DNA"/>
</dbReference>
<reference evidence="6 7" key="1">
    <citation type="submission" date="2019-02" db="EMBL/GenBank/DDBJ databases">
        <title>Deep-cultivation of Planctomycetes and their phenomic and genomic characterization uncovers novel biology.</title>
        <authorList>
            <person name="Wiegand S."/>
            <person name="Jogler M."/>
            <person name="Boedeker C."/>
            <person name="Pinto D."/>
            <person name="Vollmers J."/>
            <person name="Rivas-Marin E."/>
            <person name="Kohn T."/>
            <person name="Peeters S.H."/>
            <person name="Heuer A."/>
            <person name="Rast P."/>
            <person name="Oberbeckmann S."/>
            <person name="Bunk B."/>
            <person name="Jeske O."/>
            <person name="Meyerdierks A."/>
            <person name="Storesund J.E."/>
            <person name="Kallscheuer N."/>
            <person name="Luecker S."/>
            <person name="Lage O.M."/>
            <person name="Pohl T."/>
            <person name="Merkel B.J."/>
            <person name="Hornburger P."/>
            <person name="Mueller R.-W."/>
            <person name="Bruemmer F."/>
            <person name="Labrenz M."/>
            <person name="Spormann A.M."/>
            <person name="Op den Camp H."/>
            <person name="Overmann J."/>
            <person name="Amann R."/>
            <person name="Jetten M.S.M."/>
            <person name="Mascher T."/>
            <person name="Medema M.H."/>
            <person name="Devos D.P."/>
            <person name="Kaster A.-K."/>
            <person name="Ovreas L."/>
            <person name="Rohde M."/>
            <person name="Galperin M.Y."/>
            <person name="Jogler C."/>
        </authorList>
    </citation>
    <scope>NUCLEOTIDE SEQUENCE [LARGE SCALE GENOMIC DNA]</scope>
    <source>
        <strain evidence="6 7">Mal4</strain>
    </source>
</reference>
<dbReference type="KEGG" id="mri:Mal4_24190"/>
<protein>
    <submittedName>
        <fullName evidence="6">Putative FAD-linked oxidoreductase</fullName>
        <ecNumber evidence="6">1.-.-.-</ecNumber>
    </submittedName>
</protein>
<gene>
    <name evidence="6" type="ORF">Mal4_24190</name>
</gene>
<dbReference type="SUPFAM" id="SSF56176">
    <property type="entry name" value="FAD-binding/transporter-associated domain-like"/>
    <property type="match status" value="1"/>
</dbReference>
<dbReference type="OrthoDB" id="9767256at2"/>
<dbReference type="InterPro" id="IPR036318">
    <property type="entry name" value="FAD-bd_PCMH-like_sf"/>
</dbReference>
<name>A0A517Z6I6_9PLAN</name>
<dbReference type="Proteomes" id="UP000320496">
    <property type="component" value="Chromosome"/>
</dbReference>
<dbReference type="InterPro" id="IPR016166">
    <property type="entry name" value="FAD-bd_PCMH"/>
</dbReference>
<proteinExistence type="predicted"/>
<dbReference type="Gene3D" id="3.30.465.10">
    <property type="match status" value="1"/>
</dbReference>
<dbReference type="InterPro" id="IPR016164">
    <property type="entry name" value="FAD-linked_Oxase-like_C"/>
</dbReference>
<evidence type="ECO:0000259" key="5">
    <source>
        <dbReference type="PROSITE" id="PS51387"/>
    </source>
</evidence>
<evidence type="ECO:0000256" key="4">
    <source>
        <dbReference type="ARBA" id="ARBA00023002"/>
    </source>
</evidence>
<dbReference type="SUPFAM" id="SSF55103">
    <property type="entry name" value="FAD-linked oxidases, C-terminal domain"/>
    <property type="match status" value="1"/>
</dbReference>
<comment type="cofactor">
    <cofactor evidence="1">
        <name>FAD</name>
        <dbReference type="ChEBI" id="CHEBI:57692"/>
    </cofactor>
</comment>
<evidence type="ECO:0000256" key="1">
    <source>
        <dbReference type="ARBA" id="ARBA00001974"/>
    </source>
</evidence>
<keyword evidence="7" id="KW-1185">Reference proteome</keyword>
<evidence type="ECO:0000256" key="2">
    <source>
        <dbReference type="ARBA" id="ARBA00022630"/>
    </source>
</evidence>
<dbReference type="RefSeq" id="WP_145369417.1">
    <property type="nucleotide sequence ID" value="NZ_CP036275.1"/>
</dbReference>
<sequence length="420" mass="45149">MSADPIESFSRHIAGEFAPTSAAELSRFVGENSHGDRQALYPVGGRTALHYGDPPLRDGVFVATSELARVVDFAARDMTVTVEAGIRIDELKQLLAKEGQRLPIDIPQGHRATLGGALASNTSGPGRFGYGTFRDYVIGISAVDGQGRLFSAGGRVVKNVAGYDLCKLLIGSLGTLAIVTQVTLKTRPLAASRGLLWLTFDQADTVEEALQHLLVSRTRPVSVEVLNQKAAWQIVRDANVDLSVGPYVLCLGYEGSDRETRWQLETAASELASLPDSQQQPVPRQHGDQLWSALTEYQASSDDPLTFQTSLPRSHTLKFIEHASNENVAVQAHAGNGIVIGHLPDSCSSAESAAAILAPLRTLAEAADGSLTVLSCDEAWKQTLSVFGSAPPSWNLMRRLKQALDPDGVLNAGRFRFPED</sequence>
<dbReference type="GO" id="GO:0016491">
    <property type="term" value="F:oxidoreductase activity"/>
    <property type="evidence" value="ECO:0007669"/>
    <property type="project" value="UniProtKB-KW"/>
</dbReference>
<keyword evidence="2" id="KW-0285">Flavoprotein</keyword>
<dbReference type="PROSITE" id="PS51387">
    <property type="entry name" value="FAD_PCMH"/>
    <property type="match status" value="1"/>
</dbReference>
<dbReference type="AlphaFoldDB" id="A0A517Z6I6"/>
<feature type="domain" description="FAD-binding PCMH-type" evidence="5">
    <location>
        <begin position="9"/>
        <end position="189"/>
    </location>
</feature>
<dbReference type="InterPro" id="IPR006094">
    <property type="entry name" value="Oxid_FAD_bind_N"/>
</dbReference>
<dbReference type="Pfam" id="PF02913">
    <property type="entry name" value="FAD-oxidase_C"/>
    <property type="match status" value="2"/>
</dbReference>
<evidence type="ECO:0000313" key="6">
    <source>
        <dbReference type="EMBL" id="QDU38098.1"/>
    </source>
</evidence>
<dbReference type="Pfam" id="PF01565">
    <property type="entry name" value="FAD_binding_4"/>
    <property type="match status" value="1"/>
</dbReference>
<dbReference type="InterPro" id="IPR004113">
    <property type="entry name" value="FAD-bd_oxidored_4_C"/>
</dbReference>
<dbReference type="InterPro" id="IPR016169">
    <property type="entry name" value="FAD-bd_PCMH_sub2"/>
</dbReference>
<dbReference type="GO" id="GO:0071949">
    <property type="term" value="F:FAD binding"/>
    <property type="evidence" value="ECO:0007669"/>
    <property type="project" value="InterPro"/>
</dbReference>
<organism evidence="6 7">
    <name type="scientific">Maioricimonas rarisocia</name>
    <dbReference type="NCBI Taxonomy" id="2528026"/>
    <lineage>
        <taxon>Bacteria</taxon>
        <taxon>Pseudomonadati</taxon>
        <taxon>Planctomycetota</taxon>
        <taxon>Planctomycetia</taxon>
        <taxon>Planctomycetales</taxon>
        <taxon>Planctomycetaceae</taxon>
        <taxon>Maioricimonas</taxon>
    </lineage>
</organism>